<evidence type="ECO:0000313" key="4">
    <source>
        <dbReference type="EMBL" id="MEQ2637670.1"/>
    </source>
</evidence>
<feature type="domain" description="FMN-binding" evidence="3">
    <location>
        <begin position="106"/>
        <end position="179"/>
    </location>
</feature>
<feature type="compositionally biased region" description="Basic and acidic residues" evidence="1">
    <location>
        <begin position="68"/>
        <end position="78"/>
    </location>
</feature>
<keyword evidence="2" id="KW-0812">Transmembrane</keyword>
<dbReference type="EMBL" id="JBBNGS010000007">
    <property type="protein sequence ID" value="MEQ2637670.1"/>
    <property type="molecule type" value="Genomic_DNA"/>
</dbReference>
<evidence type="ECO:0000256" key="2">
    <source>
        <dbReference type="SAM" id="Phobius"/>
    </source>
</evidence>
<evidence type="ECO:0000313" key="5">
    <source>
        <dbReference type="Proteomes" id="UP001478817"/>
    </source>
</evidence>
<keyword evidence="5" id="KW-1185">Reference proteome</keyword>
<proteinExistence type="predicted"/>
<dbReference type="Proteomes" id="UP001478817">
    <property type="component" value="Unassembled WGS sequence"/>
</dbReference>
<dbReference type="SMART" id="SM00900">
    <property type="entry name" value="FMN_bind"/>
    <property type="match status" value="3"/>
</dbReference>
<feature type="transmembrane region" description="Helical" evidence="2">
    <location>
        <begin position="21"/>
        <end position="42"/>
    </location>
</feature>
<feature type="domain" description="FMN-binding" evidence="3">
    <location>
        <begin position="381"/>
        <end position="467"/>
    </location>
</feature>
<dbReference type="RefSeq" id="WP_349182241.1">
    <property type="nucleotide sequence ID" value="NZ_JBBNGS010000007.1"/>
</dbReference>
<name>A0ABV1IHB2_9ACTN</name>
<protein>
    <submittedName>
        <fullName evidence="4">FMN-binding protein</fullName>
    </submittedName>
</protein>
<comment type="caution">
    <text evidence="4">The sequence shown here is derived from an EMBL/GenBank/DDBJ whole genome shotgun (WGS) entry which is preliminary data.</text>
</comment>
<dbReference type="Gene3D" id="3.90.1010.20">
    <property type="match status" value="3"/>
</dbReference>
<feature type="compositionally biased region" description="Basic and acidic residues" evidence="1">
    <location>
        <begin position="476"/>
        <end position="487"/>
    </location>
</feature>
<feature type="region of interest" description="Disordered" evidence="1">
    <location>
        <begin position="476"/>
        <end position="551"/>
    </location>
</feature>
<gene>
    <name evidence="4" type="ORF">AAAT05_04850</name>
</gene>
<feature type="domain" description="FMN-binding" evidence="3">
    <location>
        <begin position="225"/>
        <end position="299"/>
    </location>
</feature>
<feature type="region of interest" description="Disordered" evidence="1">
    <location>
        <begin position="68"/>
        <end position="87"/>
    </location>
</feature>
<dbReference type="InterPro" id="IPR007329">
    <property type="entry name" value="FMN-bd"/>
</dbReference>
<feature type="compositionally biased region" description="Gly residues" evidence="1">
    <location>
        <begin position="490"/>
        <end position="534"/>
    </location>
</feature>
<evidence type="ECO:0000259" key="3">
    <source>
        <dbReference type="SMART" id="SM00900"/>
    </source>
</evidence>
<feature type="region of interest" description="Disordered" evidence="1">
    <location>
        <begin position="300"/>
        <end position="348"/>
    </location>
</feature>
<sequence length="551" mass="55844">MNQERKRAGEPGSEAQSRGRRLAGMGFLVPAVAVGASVALAVSGYTPLTFDATAAASASQAQATELKTVDTADAERQAEPAAASSGDYGIDLSGAKDGVYTGSGTGFSGVITVRVTIQGGRIVSIDIVSSGDDESYFGRVRGLTSVVVSAQSTNVDTVSGATYSSRGLLMAIKNALLQATGGTPEQVDAGGAGSVGPVKQLTKADTVAPPAGGYADGEWYGTGEGFGGELKVRVVVAGGQITDISVVESNDTVDYFARAWNAITPAVKARQGTDVDSVSGATYSSKGIKEAISNALRQSAAAAGNVTPAPDPAPGPDPEPTPDPDPSPNPDPDDPDAEDKAPKYEDGDYTGYALCQNAEDEEAFTPYYVAVGITVQDGKPKINGEQVFGTNTATGTDLPDLLDPFDEDNEPYLSNAMNGRTFRGVVYKGVLEQLGAGTDPEKVDVVTRATYSSKAIAKAYEEALELAHKAYLKAHPEENPDSGEKPGQEPGEGSGSESGAGSESGSGSEAGAGQEPGTGSAGESGEKPGAGSGSGSDREPGASETGGDSDE</sequence>
<keyword evidence="2" id="KW-1133">Transmembrane helix</keyword>
<feature type="compositionally biased region" description="Pro residues" evidence="1">
    <location>
        <begin position="309"/>
        <end position="330"/>
    </location>
</feature>
<dbReference type="Pfam" id="PF04205">
    <property type="entry name" value="FMN_bind"/>
    <property type="match status" value="3"/>
</dbReference>
<accession>A0ABV1IHB2</accession>
<keyword evidence="2" id="KW-0472">Membrane</keyword>
<evidence type="ECO:0000256" key="1">
    <source>
        <dbReference type="SAM" id="MobiDB-lite"/>
    </source>
</evidence>
<organism evidence="4 5">
    <name type="scientific">Paratractidigestivibacter faecalis</name>
    <dbReference type="NCBI Taxonomy" id="2292441"/>
    <lineage>
        <taxon>Bacteria</taxon>
        <taxon>Bacillati</taxon>
        <taxon>Actinomycetota</taxon>
        <taxon>Coriobacteriia</taxon>
        <taxon>Coriobacteriales</taxon>
        <taxon>Atopobiaceae</taxon>
        <taxon>Paratractidigestivibacter</taxon>
    </lineage>
</organism>
<reference evidence="4 5" key="1">
    <citation type="submission" date="2024-04" db="EMBL/GenBank/DDBJ databases">
        <title>Human intestinal bacterial collection.</title>
        <authorList>
            <person name="Pauvert C."/>
            <person name="Hitch T.C.A."/>
            <person name="Clavel T."/>
        </authorList>
    </citation>
    <scope>NUCLEOTIDE SEQUENCE [LARGE SCALE GENOMIC DNA]</scope>
    <source>
        <strain evidence="4 5">CLA-AA-H197</strain>
    </source>
</reference>